<feature type="region of interest" description="Disordered" evidence="3">
    <location>
        <begin position="234"/>
        <end position="257"/>
    </location>
</feature>
<evidence type="ECO:0000313" key="6">
    <source>
        <dbReference type="Proteomes" id="UP000193467"/>
    </source>
</evidence>
<feature type="region of interest" description="Disordered" evidence="3">
    <location>
        <begin position="475"/>
        <end position="500"/>
    </location>
</feature>
<dbReference type="STRING" id="106004.A0A1Y2F4R6"/>
<evidence type="ECO:0000256" key="2">
    <source>
        <dbReference type="PROSITE-ProRule" id="PRU00192"/>
    </source>
</evidence>
<dbReference type="InterPro" id="IPR036028">
    <property type="entry name" value="SH3-like_dom_sf"/>
</dbReference>
<dbReference type="PROSITE" id="PS50002">
    <property type="entry name" value="SH3"/>
    <property type="match status" value="1"/>
</dbReference>
<protein>
    <recommendedName>
        <fullName evidence="4">SH3 domain-containing protein</fullName>
    </recommendedName>
</protein>
<comment type="caution">
    <text evidence="5">The sequence shown here is derived from an EMBL/GenBank/DDBJ whole genome shotgun (WGS) entry which is preliminary data.</text>
</comment>
<dbReference type="Proteomes" id="UP000193467">
    <property type="component" value="Unassembled WGS sequence"/>
</dbReference>
<evidence type="ECO:0000313" key="5">
    <source>
        <dbReference type="EMBL" id="ORY78474.1"/>
    </source>
</evidence>
<reference evidence="5 6" key="1">
    <citation type="submission" date="2016-07" db="EMBL/GenBank/DDBJ databases">
        <title>Pervasive Adenine N6-methylation of Active Genes in Fungi.</title>
        <authorList>
            <consortium name="DOE Joint Genome Institute"/>
            <person name="Mondo S.J."/>
            <person name="Dannebaum R.O."/>
            <person name="Kuo R.C."/>
            <person name="Labutti K."/>
            <person name="Haridas S."/>
            <person name="Kuo A."/>
            <person name="Salamov A."/>
            <person name="Ahrendt S.R."/>
            <person name="Lipzen A."/>
            <person name="Sullivan W."/>
            <person name="Andreopoulos W.B."/>
            <person name="Clum A."/>
            <person name="Lindquist E."/>
            <person name="Daum C."/>
            <person name="Ramamoorthy G.K."/>
            <person name="Gryganskyi A."/>
            <person name="Culley D."/>
            <person name="Magnuson J.K."/>
            <person name="James T.Y."/>
            <person name="O'Malley M.A."/>
            <person name="Stajich J.E."/>
            <person name="Spatafora J.W."/>
            <person name="Visel A."/>
            <person name="Grigoriev I.V."/>
        </authorList>
    </citation>
    <scope>NUCLEOTIDE SEQUENCE [LARGE SCALE GENOMIC DNA]</scope>
    <source>
        <strain evidence="5 6">62-1032</strain>
    </source>
</reference>
<dbReference type="InParanoid" id="A0A1Y2F4R6"/>
<feature type="compositionally biased region" description="Polar residues" evidence="3">
    <location>
        <begin position="246"/>
        <end position="257"/>
    </location>
</feature>
<organism evidence="5 6">
    <name type="scientific">Leucosporidium creatinivorum</name>
    <dbReference type="NCBI Taxonomy" id="106004"/>
    <lineage>
        <taxon>Eukaryota</taxon>
        <taxon>Fungi</taxon>
        <taxon>Dikarya</taxon>
        <taxon>Basidiomycota</taxon>
        <taxon>Pucciniomycotina</taxon>
        <taxon>Microbotryomycetes</taxon>
        <taxon>Leucosporidiales</taxon>
        <taxon>Leucosporidium</taxon>
    </lineage>
</organism>
<proteinExistence type="predicted"/>
<feature type="compositionally biased region" description="Low complexity" evidence="3">
    <location>
        <begin position="234"/>
        <end position="245"/>
    </location>
</feature>
<dbReference type="SMART" id="SM00326">
    <property type="entry name" value="SH3"/>
    <property type="match status" value="1"/>
</dbReference>
<feature type="domain" description="SH3" evidence="4">
    <location>
        <begin position="414"/>
        <end position="478"/>
    </location>
</feature>
<dbReference type="InterPro" id="IPR001452">
    <property type="entry name" value="SH3_domain"/>
</dbReference>
<feature type="region of interest" description="Disordered" evidence="3">
    <location>
        <begin position="374"/>
        <end position="398"/>
    </location>
</feature>
<feature type="compositionally biased region" description="Acidic residues" evidence="3">
    <location>
        <begin position="483"/>
        <end position="494"/>
    </location>
</feature>
<dbReference type="SUPFAM" id="SSF50044">
    <property type="entry name" value="SH3-domain"/>
    <property type="match status" value="1"/>
</dbReference>
<dbReference type="Pfam" id="PF14604">
    <property type="entry name" value="SH3_9"/>
    <property type="match status" value="1"/>
</dbReference>
<feature type="region of interest" description="Disordered" evidence="3">
    <location>
        <begin position="270"/>
        <end position="316"/>
    </location>
</feature>
<feature type="compositionally biased region" description="Basic and acidic residues" evidence="3">
    <location>
        <begin position="291"/>
        <end position="312"/>
    </location>
</feature>
<evidence type="ECO:0000256" key="3">
    <source>
        <dbReference type="SAM" id="MobiDB-lite"/>
    </source>
</evidence>
<dbReference type="OrthoDB" id="5340910at2759"/>
<evidence type="ECO:0000256" key="1">
    <source>
        <dbReference type="ARBA" id="ARBA00022443"/>
    </source>
</evidence>
<keyword evidence="6" id="KW-1185">Reference proteome</keyword>
<dbReference type="EMBL" id="MCGR01000029">
    <property type="protein sequence ID" value="ORY78474.1"/>
    <property type="molecule type" value="Genomic_DNA"/>
</dbReference>
<keyword evidence="1 2" id="KW-0728">SH3 domain</keyword>
<evidence type="ECO:0000259" key="4">
    <source>
        <dbReference type="PROSITE" id="PS50002"/>
    </source>
</evidence>
<gene>
    <name evidence="5" type="ORF">BCR35DRAFT_332353</name>
</gene>
<dbReference type="Gene3D" id="2.30.30.40">
    <property type="entry name" value="SH3 Domains"/>
    <property type="match status" value="1"/>
</dbReference>
<dbReference type="AlphaFoldDB" id="A0A1Y2F4R6"/>
<accession>A0A1Y2F4R6</accession>
<sequence>MSNTSSCLSLAGSSMCPRFSGMSINPQNLTNSWPWFEGIDSVAKFDSAFSKYLSPDGQFAITKQEKQLGCANYDVGFVLQWEQTVLCGEFTNIAYSSPGCNPDTSATVMTCQPTCTEFSRSEVQLVNNTFICGASYNETRESTIHRDLSQCTDWSALASNDSSCVTGTSNEGNCGFGSSDTQLCSYCDPNSDDNGGGVPACCINSNSNISTCGYSLTAVDVQSSSTLLPLATSTTASAPSSSASSESDQLGAQSTGLSKGDIAGAVVGSEQQGPRGIEGGMADRSPTLVDGRPKGATKGEKGIENVPEKEEPLPAPEYPAEKSAAVQEPSDQFGPTNAAIMPRKSYLLSGGVLPASAAAAGAAATLVAPIPSRNRPTSRYTSDGAPSVMPSEASSEGRILVPSYPDSYSDRTIYPGTHVAAIYEYEPRLPDEIQLEVKDVVYLSELYDDGWAQGIIRRRDGRRDKGAIPLVCVTTLPGADTSPESDQEEDEPEFEVDRQA</sequence>
<name>A0A1Y2F4R6_9BASI</name>